<evidence type="ECO:0000256" key="1">
    <source>
        <dbReference type="SAM" id="SignalP"/>
    </source>
</evidence>
<protein>
    <submittedName>
        <fullName evidence="2">Putative conserved secreted protein</fullName>
    </submittedName>
</protein>
<organism evidence="2">
    <name type="scientific">Nyssomyia neivai</name>
    <dbReference type="NCBI Taxonomy" id="330878"/>
    <lineage>
        <taxon>Eukaryota</taxon>
        <taxon>Metazoa</taxon>
        <taxon>Ecdysozoa</taxon>
        <taxon>Arthropoda</taxon>
        <taxon>Hexapoda</taxon>
        <taxon>Insecta</taxon>
        <taxon>Pterygota</taxon>
        <taxon>Neoptera</taxon>
        <taxon>Endopterygota</taxon>
        <taxon>Diptera</taxon>
        <taxon>Nematocera</taxon>
        <taxon>Psychodoidea</taxon>
        <taxon>Psychodidae</taxon>
        <taxon>Nyssomyia</taxon>
    </lineage>
</organism>
<feature type="signal peptide" evidence="1">
    <location>
        <begin position="1"/>
        <end position="24"/>
    </location>
</feature>
<evidence type="ECO:0000313" key="2">
    <source>
        <dbReference type="EMBL" id="JAV08142.1"/>
    </source>
</evidence>
<name>A0A1L8DNV6_9DIPT</name>
<proteinExistence type="predicted"/>
<reference evidence="2" key="1">
    <citation type="submission" date="2016-12" db="EMBL/GenBank/DDBJ databases">
        <title>An insight into the sialome and mialome of the sand fly, Nyssomyia neivai.</title>
        <authorList>
            <person name="Sebastian V."/>
            <person name="Goulart T.M."/>
            <person name="Oliveira W."/>
            <person name="Calvo E."/>
            <person name="Oliveira L.F."/>
            <person name="Pinto M.C."/>
            <person name="Rosselino A.M."/>
            <person name="Ribeiro J.M."/>
        </authorList>
    </citation>
    <scope>NUCLEOTIDE SEQUENCE</scope>
</reference>
<accession>A0A1L8DNV6</accession>
<dbReference type="AlphaFoldDB" id="A0A1L8DNV6"/>
<feature type="chain" id="PRO_5013358490" evidence="1">
    <location>
        <begin position="25"/>
        <end position="169"/>
    </location>
</feature>
<dbReference type="EMBL" id="GFDF01005942">
    <property type="protein sequence ID" value="JAV08142.1"/>
    <property type="molecule type" value="Transcribed_RNA"/>
</dbReference>
<sequence>MNPTRLLGLFLVIFISSRRNQVEALRCYACTFVAGQQTDTVCIDAPEDVGGQNIVNCDKEYCTILRQELQDPAGKVNSFSRSCEDKPLYLNDVIEDATFKTYFRSCKTDLCNDGTGVSGGSVWRPDGNPGGNLVVPGLPGRSSISTPEKTTFLFVSLLFFGIFFARSHF</sequence>
<keyword evidence="1" id="KW-0732">Signal</keyword>